<dbReference type="RefSeq" id="WP_030405022.1">
    <property type="nucleotide sequence ID" value="NZ_BBOK01000001.1"/>
</dbReference>
<gene>
    <name evidence="2" type="ORF">ACIQFM_32135</name>
</gene>
<organism evidence="2 3">
    <name type="scientific">Streptomyces ardesiacus</name>
    <dbReference type="NCBI Taxonomy" id="285564"/>
    <lineage>
        <taxon>Bacteria</taxon>
        <taxon>Bacillati</taxon>
        <taxon>Actinomycetota</taxon>
        <taxon>Actinomycetes</taxon>
        <taxon>Kitasatosporales</taxon>
        <taxon>Streptomycetaceae</taxon>
        <taxon>Streptomyces</taxon>
    </lineage>
</organism>
<keyword evidence="1" id="KW-0812">Transmembrane</keyword>
<dbReference type="EMBL" id="JBIVPC010000021">
    <property type="protein sequence ID" value="MFJ6040892.1"/>
    <property type="molecule type" value="Genomic_DNA"/>
</dbReference>
<keyword evidence="1" id="KW-1133">Transmembrane helix</keyword>
<keyword evidence="1" id="KW-0472">Membrane</keyword>
<sequence>MSTGATAVLAVGADVTRELDTVLGWMAWLVTCAGVAGLIIVGTRMALAVKTGDVEEHLREFLMVMGACVIGASAGPLVSFLLNGTG</sequence>
<evidence type="ECO:0000256" key="1">
    <source>
        <dbReference type="SAM" id="Phobius"/>
    </source>
</evidence>
<protein>
    <submittedName>
        <fullName evidence="2">Uncharacterized protein</fullName>
    </submittedName>
</protein>
<proteinExistence type="predicted"/>
<keyword evidence="3" id="KW-1185">Reference proteome</keyword>
<feature type="transmembrane region" description="Helical" evidence="1">
    <location>
        <begin position="61"/>
        <end position="82"/>
    </location>
</feature>
<dbReference type="GeneID" id="95503808"/>
<dbReference type="Proteomes" id="UP001617907">
    <property type="component" value="Unassembled WGS sequence"/>
</dbReference>
<name>A0ABW8HK16_9ACTN</name>
<evidence type="ECO:0000313" key="2">
    <source>
        <dbReference type="EMBL" id="MFJ6040892.1"/>
    </source>
</evidence>
<evidence type="ECO:0000313" key="3">
    <source>
        <dbReference type="Proteomes" id="UP001617907"/>
    </source>
</evidence>
<reference evidence="2 3" key="1">
    <citation type="submission" date="2024-10" db="EMBL/GenBank/DDBJ databases">
        <title>The Natural Products Discovery Center: Release of the First 8490 Sequenced Strains for Exploring Actinobacteria Biosynthetic Diversity.</title>
        <authorList>
            <person name="Kalkreuter E."/>
            <person name="Kautsar S.A."/>
            <person name="Yang D."/>
            <person name="Bader C.D."/>
            <person name="Teijaro C.N."/>
            <person name="Fluegel L."/>
            <person name="Davis C.M."/>
            <person name="Simpson J.R."/>
            <person name="Lauterbach L."/>
            <person name="Steele A.D."/>
            <person name="Gui C."/>
            <person name="Meng S."/>
            <person name="Li G."/>
            <person name="Viehrig K."/>
            <person name="Ye F."/>
            <person name="Su P."/>
            <person name="Kiefer A.F."/>
            <person name="Nichols A."/>
            <person name="Cepeda A.J."/>
            <person name="Yan W."/>
            <person name="Fan B."/>
            <person name="Jiang Y."/>
            <person name="Adhikari A."/>
            <person name="Zheng C.-J."/>
            <person name="Schuster L."/>
            <person name="Cowan T.M."/>
            <person name="Smanski M.J."/>
            <person name="Chevrette M.G."/>
            <person name="De Carvalho L.P.S."/>
            <person name="Shen B."/>
        </authorList>
    </citation>
    <scope>NUCLEOTIDE SEQUENCE [LARGE SCALE GENOMIC DNA]</scope>
    <source>
        <strain evidence="2 3">NPDC093086</strain>
    </source>
</reference>
<comment type="caution">
    <text evidence="2">The sequence shown here is derived from an EMBL/GenBank/DDBJ whole genome shotgun (WGS) entry which is preliminary data.</text>
</comment>
<accession>A0ABW8HK16</accession>
<feature type="transmembrane region" description="Helical" evidence="1">
    <location>
        <begin position="25"/>
        <end position="49"/>
    </location>
</feature>